<evidence type="ECO:0000313" key="5">
    <source>
        <dbReference type="EMBL" id="NNF07882.1"/>
    </source>
</evidence>
<dbReference type="SUPFAM" id="SSF69318">
    <property type="entry name" value="Integrin alpha N-terminal domain"/>
    <property type="match status" value="1"/>
</dbReference>
<dbReference type="Pfam" id="PF13860">
    <property type="entry name" value="FlgD_ig"/>
    <property type="match status" value="1"/>
</dbReference>
<dbReference type="AlphaFoldDB" id="A0A7Y2H3I8"/>
<comment type="caution">
    <text evidence="5">The sequence shown here is derived from an EMBL/GenBank/DDBJ whole genome shotgun (WGS) entry which is preliminary data.</text>
</comment>
<protein>
    <submittedName>
        <fullName evidence="5">T9SS type A sorting domain-containing protein</fullName>
    </submittedName>
</protein>
<feature type="chain" id="PRO_5030580818" evidence="2">
    <location>
        <begin position="27"/>
        <end position="731"/>
    </location>
</feature>
<dbReference type="InterPro" id="IPR026444">
    <property type="entry name" value="Secre_tail"/>
</dbReference>
<dbReference type="Pfam" id="PF13517">
    <property type="entry name" value="FG-GAP_3"/>
    <property type="match status" value="3"/>
</dbReference>
<evidence type="ECO:0000259" key="4">
    <source>
        <dbReference type="Pfam" id="PF13860"/>
    </source>
</evidence>
<dbReference type="PANTHER" id="PTHR16026:SF0">
    <property type="entry name" value="CARTILAGE ACIDIC PROTEIN 1"/>
    <property type="match status" value="1"/>
</dbReference>
<dbReference type="InterPro" id="IPR028994">
    <property type="entry name" value="Integrin_alpha_N"/>
</dbReference>
<keyword evidence="1 2" id="KW-0732">Signal</keyword>
<dbReference type="PANTHER" id="PTHR16026">
    <property type="entry name" value="CARTILAGE ACIDIC PROTEIN 1"/>
    <property type="match status" value="1"/>
</dbReference>
<dbReference type="Proteomes" id="UP000547674">
    <property type="component" value="Unassembled WGS sequence"/>
</dbReference>
<evidence type="ECO:0000256" key="2">
    <source>
        <dbReference type="SAM" id="SignalP"/>
    </source>
</evidence>
<dbReference type="InterPro" id="IPR025965">
    <property type="entry name" value="FlgD/Vpr_Ig-like"/>
</dbReference>
<feature type="domain" description="ASPIC/UnbV" evidence="3">
    <location>
        <begin position="480"/>
        <end position="545"/>
    </location>
</feature>
<dbReference type="Gene3D" id="2.60.40.4070">
    <property type="match status" value="1"/>
</dbReference>
<dbReference type="NCBIfam" id="TIGR04183">
    <property type="entry name" value="Por_Secre_tail"/>
    <property type="match status" value="1"/>
</dbReference>
<proteinExistence type="predicted"/>
<feature type="domain" description="FlgD/Vpr Ig-like" evidence="4">
    <location>
        <begin position="664"/>
        <end position="720"/>
    </location>
</feature>
<accession>A0A7Y2H3I8</accession>
<dbReference type="InterPro" id="IPR027039">
    <property type="entry name" value="Crtac1"/>
</dbReference>
<evidence type="ECO:0000259" key="3">
    <source>
        <dbReference type="Pfam" id="PF07593"/>
    </source>
</evidence>
<dbReference type="Pfam" id="PF07593">
    <property type="entry name" value="UnbV_ASPIC"/>
    <property type="match status" value="1"/>
</dbReference>
<evidence type="ECO:0000313" key="6">
    <source>
        <dbReference type="Proteomes" id="UP000547674"/>
    </source>
</evidence>
<reference evidence="5 6" key="1">
    <citation type="submission" date="2020-03" db="EMBL/GenBank/DDBJ databases">
        <title>Metabolic flexibility allows generalist bacteria to become dominant in a frequently disturbed ecosystem.</title>
        <authorList>
            <person name="Chen Y.-J."/>
            <person name="Leung P.M."/>
            <person name="Bay S.K."/>
            <person name="Hugenholtz P."/>
            <person name="Kessler A.J."/>
            <person name="Shelley G."/>
            <person name="Waite D.W."/>
            <person name="Cook P.L."/>
            <person name="Greening C."/>
        </authorList>
    </citation>
    <scope>NUCLEOTIDE SEQUENCE [LARGE SCALE GENOMIC DNA]</scope>
    <source>
        <strain evidence="5">SS_bin_28</strain>
    </source>
</reference>
<organism evidence="5 6">
    <name type="scientific">Eiseniibacteriota bacterium</name>
    <dbReference type="NCBI Taxonomy" id="2212470"/>
    <lineage>
        <taxon>Bacteria</taxon>
        <taxon>Candidatus Eiseniibacteriota</taxon>
    </lineage>
</organism>
<feature type="signal peptide" evidence="2">
    <location>
        <begin position="1"/>
        <end position="26"/>
    </location>
</feature>
<dbReference type="InterPro" id="IPR011519">
    <property type="entry name" value="UnbV_ASPIC"/>
</dbReference>
<evidence type="ECO:0000256" key="1">
    <source>
        <dbReference type="ARBA" id="ARBA00022729"/>
    </source>
</evidence>
<gene>
    <name evidence="5" type="ORF">HKN21_14050</name>
</gene>
<dbReference type="InterPro" id="IPR013517">
    <property type="entry name" value="FG-GAP"/>
</dbReference>
<dbReference type="Gene3D" id="2.130.10.130">
    <property type="entry name" value="Integrin alpha, N-terminal"/>
    <property type="match status" value="1"/>
</dbReference>
<sequence>MLSTRRGFALALFAVSLFLIASPATAQTPTEMGSGAAWIDCDHDGDLDLLYLTPFGDAILLEYDHESDDFNDVTLTGLPDATRNIDAAGMGIACADFDNDGWVDVFLSMEGPNHLLLNNGDGTFRASTRASGIRADGDGEALSASVAVLDYDGDGWVDIFLGNYAGRANQMFRNLGPNNAGVVQFEDVAPALGLDWAEGNGSDWALGVAVADYDNDGDIDLYVANDYNGLAEGGGGLNPGDNMLYRNNGDGTFTDVSVASGANDPGWAMGVDFGDYNADGHLDIFLSNFFEDALLKNNGDGTFTNVTEATGLIKGTPGEWHYNGWGTAFFDFDNDGDLDIHVANGYILNDQGQVVNEPNQLWENQGIPGSGEVQFKDISEKAGIDDVGDARGASYGDFNQDGLLDFMVVNNGYLSGEDIIPAPARLLYINAGDGTFQDRGQSYGLRTEFSDGEKPAGYRDYTDNHWIQIHLEGFETNLSAIGARVEVTAGDRVLIQDKGASSYCSQDSPFLHFGLGDVTSVDIKVTYPSGRVAELTGVAVDQMLTINESITPVRLLSFDARVSGVDQVDLEWRYAEDSGLFEISKRVLGETIELETMLSSGGVGRYTDQAAYSSTPVTYELFSIERDGSKIRLAEREVRFTTPTVLGANFPNPFRDQTQIPMSSAVAGSGNLEIFDISGRLVQSLRADLVAGQNLISWDGTNFAGEPVPAGVYFYRIAGKSDAARKLIRRP</sequence>
<name>A0A7Y2H3I8_UNCEI</name>
<dbReference type="EMBL" id="JABDJR010000564">
    <property type="protein sequence ID" value="NNF07882.1"/>
    <property type="molecule type" value="Genomic_DNA"/>
</dbReference>